<feature type="domain" description="Putative restriction endonuclease" evidence="1">
    <location>
        <begin position="19"/>
        <end position="164"/>
    </location>
</feature>
<dbReference type="EMBL" id="CP003422">
    <property type="protein sequence ID" value="AFH60320.1"/>
    <property type="molecule type" value="Genomic_DNA"/>
</dbReference>
<dbReference type="InterPro" id="IPR012296">
    <property type="entry name" value="Nuclease_put_TT1808"/>
</dbReference>
<dbReference type="Proteomes" id="UP000007392">
    <property type="component" value="Chromosome"/>
</dbReference>
<evidence type="ECO:0000259" key="1">
    <source>
        <dbReference type="Pfam" id="PF05685"/>
    </source>
</evidence>
<keyword evidence="2" id="KW-0540">Nuclease</keyword>
<dbReference type="OrthoDB" id="9808428at2"/>
<evidence type="ECO:0000313" key="3">
    <source>
        <dbReference type="Proteomes" id="UP000007392"/>
    </source>
</evidence>
<reference evidence="2 3" key="1">
    <citation type="submission" date="2013-06" db="EMBL/GenBank/DDBJ databases">
        <title>Complete genome sequence of Paenibacillus mucilaginosus K02.</title>
        <authorList>
            <person name="Xiao B."/>
            <person name="Sun L."/>
            <person name="Xiao L."/>
            <person name="Lian B."/>
        </authorList>
    </citation>
    <scope>NUCLEOTIDE SEQUENCE [LARGE SCALE GENOMIC DNA]</scope>
    <source>
        <strain evidence="2 3">K02</strain>
    </source>
</reference>
<dbReference type="InterPro" id="IPR008538">
    <property type="entry name" value="Uma2"/>
</dbReference>
<dbReference type="AlphaFoldDB" id="I0BD73"/>
<dbReference type="KEGG" id="pmw:B2K_06205"/>
<dbReference type="PANTHER" id="PTHR36558:SF1">
    <property type="entry name" value="RESTRICTION ENDONUCLEASE DOMAIN-CONTAINING PROTEIN-RELATED"/>
    <property type="match status" value="1"/>
</dbReference>
<gene>
    <name evidence="2" type="ORF">B2K_06205</name>
</gene>
<protein>
    <submittedName>
        <fullName evidence="2">Uma2 family endonuclease</fullName>
    </submittedName>
</protein>
<proteinExistence type="predicted"/>
<keyword evidence="2" id="KW-0378">Hydrolase</keyword>
<evidence type="ECO:0000313" key="2">
    <source>
        <dbReference type="EMBL" id="AFH60320.1"/>
    </source>
</evidence>
<dbReference type="Gene3D" id="3.90.1570.10">
    <property type="entry name" value="tt1808, chain A"/>
    <property type="match status" value="1"/>
</dbReference>
<sequence length="184" mass="21050">MKPELNQRYSMNDWAQWTGQWELIDGKAYNMTPAPSSNHQYCVTRLSAQLLHFYLPRGCEVFVAPFDVYFSESDDYAHPEHVVQPDIVVICNRKRIDKKGCFGAPNLVIEVISPSTAIKDYNTKYQLYERFGVEEYWIIDPVGRAVTKLSLHEGQYTDPVIIEADGFLEHGGLNIPLASILSNY</sequence>
<dbReference type="CDD" id="cd06260">
    <property type="entry name" value="DUF820-like"/>
    <property type="match status" value="1"/>
</dbReference>
<keyword evidence="2" id="KW-0255">Endonuclease</keyword>
<dbReference type="PANTHER" id="PTHR36558">
    <property type="entry name" value="GLR1098 PROTEIN"/>
    <property type="match status" value="1"/>
</dbReference>
<dbReference type="GO" id="GO:0004519">
    <property type="term" value="F:endonuclease activity"/>
    <property type="evidence" value="ECO:0007669"/>
    <property type="project" value="UniProtKB-KW"/>
</dbReference>
<name>I0BD73_9BACL</name>
<dbReference type="HOGENOM" id="CLU_076312_0_2_9"/>
<accession>I0BD73</accession>
<dbReference type="InterPro" id="IPR011335">
    <property type="entry name" value="Restrct_endonuc-II-like"/>
</dbReference>
<dbReference type="RefSeq" id="WP_014649657.1">
    <property type="nucleotide sequence ID" value="NC_017672.3"/>
</dbReference>
<dbReference type="Pfam" id="PF05685">
    <property type="entry name" value="Uma2"/>
    <property type="match status" value="1"/>
</dbReference>
<dbReference type="SUPFAM" id="SSF52980">
    <property type="entry name" value="Restriction endonuclease-like"/>
    <property type="match status" value="1"/>
</dbReference>
<organism evidence="2 3">
    <name type="scientific">Paenibacillus mucilaginosus K02</name>
    <dbReference type="NCBI Taxonomy" id="997761"/>
    <lineage>
        <taxon>Bacteria</taxon>
        <taxon>Bacillati</taxon>
        <taxon>Bacillota</taxon>
        <taxon>Bacilli</taxon>
        <taxon>Bacillales</taxon>
        <taxon>Paenibacillaceae</taxon>
        <taxon>Paenibacillus</taxon>
    </lineage>
</organism>